<dbReference type="KEGG" id="llu:AKJ09_04664"/>
<protein>
    <submittedName>
        <fullName evidence="4">Capsule biosynthesis protein capA</fullName>
    </submittedName>
</protein>
<dbReference type="InterPro" id="IPR029052">
    <property type="entry name" value="Metallo-depent_PP-like"/>
</dbReference>
<feature type="compositionally biased region" description="Polar residues" evidence="2">
    <location>
        <begin position="27"/>
        <end position="39"/>
    </location>
</feature>
<evidence type="ECO:0000256" key="2">
    <source>
        <dbReference type="SAM" id="MobiDB-lite"/>
    </source>
</evidence>
<name>A0A0K1PWU2_9BACT</name>
<dbReference type="SMART" id="SM00854">
    <property type="entry name" value="PGA_cap"/>
    <property type="match status" value="1"/>
</dbReference>
<feature type="region of interest" description="Disordered" evidence="2">
    <location>
        <begin position="25"/>
        <end position="44"/>
    </location>
</feature>
<dbReference type="STRING" id="1391654.AKJ09_04664"/>
<gene>
    <name evidence="4" type="ORF">AKJ09_04664</name>
</gene>
<organism evidence="4 5">
    <name type="scientific">Labilithrix luteola</name>
    <dbReference type="NCBI Taxonomy" id="1391654"/>
    <lineage>
        <taxon>Bacteria</taxon>
        <taxon>Pseudomonadati</taxon>
        <taxon>Myxococcota</taxon>
        <taxon>Polyangia</taxon>
        <taxon>Polyangiales</taxon>
        <taxon>Labilitrichaceae</taxon>
        <taxon>Labilithrix</taxon>
    </lineage>
</organism>
<keyword evidence="5" id="KW-1185">Reference proteome</keyword>
<dbReference type="EMBL" id="CP012333">
    <property type="protein sequence ID" value="AKU98000.1"/>
    <property type="molecule type" value="Genomic_DNA"/>
</dbReference>
<feature type="domain" description="Capsule synthesis protein CapA" evidence="3">
    <location>
        <begin position="65"/>
        <end position="306"/>
    </location>
</feature>
<proteinExistence type="inferred from homology"/>
<sequence length="457" mass="47834">MDLWPIVGGAIFATLVVGCGGGDAPNGASSSHAQPSPNQAMPVETAETSVGIGVRGASAPEPPLRIIVGGDLLPHRPSLISPAAIGNALAPLGSLFGKADAAIANYEAATGEVGDKTERLAYAAPRGWLSALHDAGLKGVTVANNHTCDLGESGLSATLEAAPASGMLALGGDARDPWAPQVLAMRGGHTVCAVAWTTLMNSQGGCARSKQLAVAPPGRVGNAKIDRAIARSLAECDATVAIFHGGQEYVPQTSTILEQAKHAADSGADAVIIHHPHVASPVVVHETRDGRKVPIFASVGNLATNQGESWKPSMFPVMRTNRRLVCVNGWTRLGVLADLAFSFSDDSVRLDWGFHLSWTDNQHAQDRKVAVPKIETRLLDPTADRVIIDRLKEDTAGPNALFSDPCWFERAGANDARCSATFAHTSRFSEAAAMVEPVGKSPAAKAKKPSHKRSPRR</sequence>
<feature type="region of interest" description="Disordered" evidence="2">
    <location>
        <begin position="434"/>
        <end position="457"/>
    </location>
</feature>
<dbReference type="Pfam" id="PF09587">
    <property type="entry name" value="PGA_cap"/>
    <property type="match status" value="1"/>
</dbReference>
<dbReference type="InterPro" id="IPR052169">
    <property type="entry name" value="CW_Biosynth-Accessory"/>
</dbReference>
<evidence type="ECO:0000313" key="4">
    <source>
        <dbReference type="EMBL" id="AKU98000.1"/>
    </source>
</evidence>
<dbReference type="OrthoDB" id="5405713at2"/>
<dbReference type="PANTHER" id="PTHR33393:SF13">
    <property type="entry name" value="PGA BIOSYNTHESIS PROTEIN CAPA"/>
    <property type="match status" value="1"/>
</dbReference>
<dbReference type="RefSeq" id="WP_146649048.1">
    <property type="nucleotide sequence ID" value="NZ_CP012333.1"/>
</dbReference>
<dbReference type="PANTHER" id="PTHR33393">
    <property type="entry name" value="POLYGLUTAMINE SYNTHESIS ACCESSORY PROTEIN RV0574C-RELATED"/>
    <property type="match status" value="1"/>
</dbReference>
<dbReference type="SUPFAM" id="SSF56300">
    <property type="entry name" value="Metallo-dependent phosphatases"/>
    <property type="match status" value="1"/>
</dbReference>
<feature type="compositionally biased region" description="Basic residues" evidence="2">
    <location>
        <begin position="445"/>
        <end position="457"/>
    </location>
</feature>
<dbReference type="InterPro" id="IPR019079">
    <property type="entry name" value="Capsule_synth_CapA"/>
</dbReference>
<dbReference type="AlphaFoldDB" id="A0A0K1PWU2"/>
<evidence type="ECO:0000259" key="3">
    <source>
        <dbReference type="SMART" id="SM00854"/>
    </source>
</evidence>
<accession>A0A0K1PWU2</accession>
<evidence type="ECO:0000256" key="1">
    <source>
        <dbReference type="ARBA" id="ARBA00005662"/>
    </source>
</evidence>
<reference evidence="4 5" key="1">
    <citation type="submission" date="2015-08" db="EMBL/GenBank/DDBJ databases">
        <authorList>
            <person name="Babu N.S."/>
            <person name="Beckwith C.J."/>
            <person name="Beseler K.G."/>
            <person name="Brison A."/>
            <person name="Carone J.V."/>
            <person name="Caskin T.P."/>
            <person name="Diamond M."/>
            <person name="Durham M.E."/>
            <person name="Foxe J.M."/>
            <person name="Go M."/>
            <person name="Henderson B.A."/>
            <person name="Jones I.B."/>
            <person name="McGettigan J.A."/>
            <person name="Micheletti S.J."/>
            <person name="Nasrallah M.E."/>
            <person name="Ortiz D."/>
            <person name="Piller C.R."/>
            <person name="Privatt S.R."/>
            <person name="Schneider S.L."/>
            <person name="Sharp S."/>
            <person name="Smith T.C."/>
            <person name="Stanton J.D."/>
            <person name="Ullery H.E."/>
            <person name="Wilson R.J."/>
            <person name="Serrano M.G."/>
            <person name="Buck G."/>
            <person name="Lee V."/>
            <person name="Wang Y."/>
            <person name="Carvalho R."/>
            <person name="Voegtly L."/>
            <person name="Shi R."/>
            <person name="Duckworth R."/>
            <person name="Johnson A."/>
            <person name="Loviza R."/>
            <person name="Walstead R."/>
            <person name="Shah Z."/>
            <person name="Kiflezghi M."/>
            <person name="Wade K."/>
            <person name="Ball S.L."/>
            <person name="Bradley K.W."/>
            <person name="Asai D.J."/>
            <person name="Bowman C.A."/>
            <person name="Russell D.A."/>
            <person name="Pope W.H."/>
            <person name="Jacobs-Sera D."/>
            <person name="Hendrix R.W."/>
            <person name="Hatfull G.F."/>
        </authorList>
    </citation>
    <scope>NUCLEOTIDE SEQUENCE [LARGE SCALE GENOMIC DNA]</scope>
    <source>
        <strain evidence="4 5">DSM 27648</strain>
    </source>
</reference>
<dbReference type="Gene3D" id="3.60.21.10">
    <property type="match status" value="1"/>
</dbReference>
<dbReference type="Proteomes" id="UP000064967">
    <property type="component" value="Chromosome"/>
</dbReference>
<comment type="similarity">
    <text evidence="1">Belongs to the CapA family.</text>
</comment>
<evidence type="ECO:0000313" key="5">
    <source>
        <dbReference type="Proteomes" id="UP000064967"/>
    </source>
</evidence>